<evidence type="ECO:0000313" key="2">
    <source>
        <dbReference type="EMBL" id="KCZ87299.1"/>
    </source>
</evidence>
<dbReference type="AlphaFoldDB" id="A0A059F9K8"/>
<keyword evidence="3" id="KW-1185">Reference proteome</keyword>
<dbReference type="InterPro" id="IPR000825">
    <property type="entry name" value="SUF_FeS_clus_asmbl_SufBD_core"/>
</dbReference>
<sequence length="408" mass="43405">MSTALKDMIRNPTVAELELVARYAALKPDPRRERLFEAFALTGLPHRRNEEWRWSDFKAAVGALEASATPPAADPLASDDVATLKFTPQGYEAPASLPPGLRLLPKEEVQAMSGAEDAPLGALAAALSGAKNAPATLLAEVSGETPVRLHMVFSGPGAINAARVVFLVRPGAELQVSESHLGGAAFSASLIEFTLQPGARLNRVVYQRGGKGEAQAITALIHQETDAQTKQTVLAFGAKVSRIETRLVHQETGSHATLNAAYLAGDGYHVDFTSHVRHGARACITRQATKGAVVNGGRGVFQGKFHVPRNAGQQTDASMQHNALLLEDGAEVFAKPELEILADDVQCAHGNTSGALDAAQLFYLRQRGIPLVQARAMLTEAFIAEALEDAGVHEDALRAQAQAWLSEV</sequence>
<dbReference type="SUPFAM" id="SSF101960">
    <property type="entry name" value="Stabilizer of iron transporter SufD"/>
    <property type="match status" value="1"/>
</dbReference>
<dbReference type="Pfam" id="PF01458">
    <property type="entry name" value="SUFBD_core"/>
    <property type="match status" value="1"/>
</dbReference>
<comment type="caution">
    <text evidence="2">The sequence shown here is derived from an EMBL/GenBank/DDBJ whole genome shotgun (WGS) entry which is preliminary data.</text>
</comment>
<dbReference type="InterPro" id="IPR055346">
    <property type="entry name" value="Fe-S_cluster_assembly_SufBD"/>
</dbReference>
<reference evidence="2 3" key="1">
    <citation type="submission" date="2013-04" db="EMBL/GenBank/DDBJ databases">
        <title>Hyphomonas hirschiana VP5 Genome Sequencing.</title>
        <authorList>
            <person name="Lai Q."/>
            <person name="Shao Z."/>
        </authorList>
    </citation>
    <scope>NUCLEOTIDE SEQUENCE [LARGE SCALE GENOMIC DNA]</scope>
    <source>
        <strain evidence="2 3">VP5</strain>
    </source>
</reference>
<dbReference type="PANTHER" id="PTHR43575">
    <property type="entry name" value="PROTEIN ABCI7, CHLOROPLASTIC"/>
    <property type="match status" value="1"/>
</dbReference>
<dbReference type="GO" id="GO:0016226">
    <property type="term" value="P:iron-sulfur cluster assembly"/>
    <property type="evidence" value="ECO:0007669"/>
    <property type="project" value="InterPro"/>
</dbReference>
<feature type="domain" description="SUF system FeS cluster assembly SufBD core" evidence="1">
    <location>
        <begin position="157"/>
        <end position="382"/>
    </location>
</feature>
<evidence type="ECO:0000259" key="1">
    <source>
        <dbReference type="Pfam" id="PF01458"/>
    </source>
</evidence>
<gene>
    <name evidence="2" type="ORF">HHI_16190</name>
</gene>
<dbReference type="InterPro" id="IPR037284">
    <property type="entry name" value="SUF_FeS_clus_asmbl_SufBD_sf"/>
</dbReference>
<proteinExistence type="predicted"/>
<dbReference type="PATRIC" id="fig|1280951.3.peg.3264"/>
<evidence type="ECO:0000313" key="3">
    <source>
        <dbReference type="Proteomes" id="UP000025061"/>
    </source>
</evidence>
<protein>
    <submittedName>
        <fullName evidence="2">FeS assembly protein SufD</fullName>
    </submittedName>
</protein>
<accession>A0A059F9K8</accession>
<name>A0A059F9K8_9PROT</name>
<dbReference type="Proteomes" id="UP000025061">
    <property type="component" value="Unassembled WGS sequence"/>
</dbReference>
<organism evidence="2 3">
    <name type="scientific">Hyphomonas hirschiana VP5</name>
    <dbReference type="NCBI Taxonomy" id="1280951"/>
    <lineage>
        <taxon>Bacteria</taxon>
        <taxon>Pseudomonadati</taxon>
        <taxon>Pseudomonadota</taxon>
        <taxon>Alphaproteobacteria</taxon>
        <taxon>Hyphomonadales</taxon>
        <taxon>Hyphomonadaceae</taxon>
        <taxon>Hyphomonas</taxon>
    </lineage>
</organism>
<dbReference type="EMBL" id="ARYI01000019">
    <property type="protein sequence ID" value="KCZ87299.1"/>
    <property type="molecule type" value="Genomic_DNA"/>
</dbReference>
<dbReference type="PANTHER" id="PTHR43575:SF1">
    <property type="entry name" value="PROTEIN ABCI7, CHLOROPLASTIC"/>
    <property type="match status" value="1"/>
</dbReference>
<dbReference type="RefSeq" id="WP_049755137.1">
    <property type="nucleotide sequence ID" value="NZ_ARYI01000019.1"/>
</dbReference>